<evidence type="ECO:0000313" key="2">
    <source>
        <dbReference type="Proteomes" id="UP000266649"/>
    </source>
</evidence>
<dbReference type="Gene3D" id="1.10.1220.10">
    <property type="entry name" value="Met repressor-like"/>
    <property type="match status" value="1"/>
</dbReference>
<comment type="caution">
    <text evidence="1">The sequence shown here is derived from an EMBL/GenBank/DDBJ whole genome shotgun (WGS) entry which is preliminary data.</text>
</comment>
<dbReference type="InterPro" id="IPR013321">
    <property type="entry name" value="Arc_rbn_hlx_hlx"/>
</dbReference>
<protein>
    <submittedName>
        <fullName evidence="1">Uncharacterized protein</fullName>
    </submittedName>
</protein>
<evidence type="ECO:0000313" key="1">
    <source>
        <dbReference type="EMBL" id="RID89793.1"/>
    </source>
</evidence>
<organism evidence="1 2">
    <name type="scientific">Gemmobacter lutimaris</name>
    <dbReference type="NCBI Taxonomy" id="2306023"/>
    <lineage>
        <taxon>Bacteria</taxon>
        <taxon>Pseudomonadati</taxon>
        <taxon>Pseudomonadota</taxon>
        <taxon>Alphaproteobacteria</taxon>
        <taxon>Rhodobacterales</taxon>
        <taxon>Paracoccaceae</taxon>
        <taxon>Gemmobacter</taxon>
    </lineage>
</organism>
<sequence length="60" mass="7120">MAEKNQDEDPKLDELVALNFKITERERREFKVWCASRGLTQTEAFKMGFKLLKSKEDKLE</sequence>
<dbReference type="Proteomes" id="UP000266649">
    <property type="component" value="Unassembled WGS sequence"/>
</dbReference>
<dbReference type="AlphaFoldDB" id="A0A398BR36"/>
<accession>A0A398BR36</accession>
<name>A0A398BR36_9RHOB</name>
<keyword evidence="2" id="KW-1185">Reference proteome</keyword>
<proteinExistence type="predicted"/>
<dbReference type="EMBL" id="QXXQ01000024">
    <property type="protein sequence ID" value="RID89793.1"/>
    <property type="molecule type" value="Genomic_DNA"/>
</dbReference>
<reference evidence="1 2" key="1">
    <citation type="submission" date="2018-09" db="EMBL/GenBank/DDBJ databases">
        <title>Gemmobacter lutimaris sp. nov., a marine bacterium isolated from tidal flat.</title>
        <authorList>
            <person name="Lee D.W."/>
            <person name="Yoo Y."/>
            <person name="Kim J.-J."/>
            <person name="Kim B.S."/>
        </authorList>
    </citation>
    <scope>NUCLEOTIDE SEQUENCE [LARGE SCALE GENOMIC DNA]</scope>
    <source>
        <strain evidence="1 2">YJ-T1-11</strain>
    </source>
</reference>
<dbReference type="GO" id="GO:0006355">
    <property type="term" value="P:regulation of DNA-templated transcription"/>
    <property type="evidence" value="ECO:0007669"/>
    <property type="project" value="InterPro"/>
</dbReference>
<dbReference type="RefSeq" id="WP_119136811.1">
    <property type="nucleotide sequence ID" value="NZ_QXXQ01000024.1"/>
</dbReference>
<dbReference type="OrthoDB" id="7867280at2"/>
<gene>
    <name evidence="1" type="ORF">D2N39_21530</name>
</gene>